<dbReference type="GO" id="GO:0005576">
    <property type="term" value="C:extracellular region"/>
    <property type="evidence" value="ECO:0007669"/>
    <property type="project" value="UniProtKB-SubCell"/>
</dbReference>
<comment type="subcellular location">
    <subcellularLocation>
        <location evidence="1">Secreted</location>
    </subcellularLocation>
</comment>
<reference evidence="6 7" key="1">
    <citation type="journal article" date="2021" name="BMC Biol.">
        <title>Horizontally acquired antibacterial genes associated with adaptive radiation of ladybird beetles.</title>
        <authorList>
            <person name="Li H.S."/>
            <person name="Tang X.F."/>
            <person name="Huang Y.H."/>
            <person name="Xu Z.Y."/>
            <person name="Chen M.L."/>
            <person name="Du X.Y."/>
            <person name="Qiu B.Y."/>
            <person name="Chen P.T."/>
            <person name="Zhang W."/>
            <person name="Slipinski A."/>
            <person name="Escalona H.E."/>
            <person name="Waterhouse R.M."/>
            <person name="Zwick A."/>
            <person name="Pang H."/>
        </authorList>
    </citation>
    <scope>NUCLEOTIDE SEQUENCE [LARGE SCALE GENOMIC DNA]</scope>
    <source>
        <strain evidence="6">SYSU2018</strain>
    </source>
</reference>
<gene>
    <name evidence="6" type="ORF">HHI36_008489</name>
</gene>
<evidence type="ECO:0000256" key="4">
    <source>
        <dbReference type="RuleBase" id="RU004262"/>
    </source>
</evidence>
<dbReference type="InterPro" id="IPR033906">
    <property type="entry name" value="Lipase_N"/>
</dbReference>
<comment type="similarity">
    <text evidence="2 4">Belongs to the AB hydrolase superfamily. Lipase family.</text>
</comment>
<dbReference type="Pfam" id="PF00151">
    <property type="entry name" value="Lipase"/>
    <property type="match status" value="1"/>
</dbReference>
<keyword evidence="3" id="KW-0964">Secreted</keyword>
<dbReference type="EMBL" id="JABFTP020000021">
    <property type="protein sequence ID" value="KAL3269419.1"/>
    <property type="molecule type" value="Genomic_DNA"/>
</dbReference>
<evidence type="ECO:0000313" key="7">
    <source>
        <dbReference type="Proteomes" id="UP001516400"/>
    </source>
</evidence>
<dbReference type="PANTHER" id="PTHR11610">
    <property type="entry name" value="LIPASE"/>
    <property type="match status" value="1"/>
</dbReference>
<dbReference type="InterPro" id="IPR000734">
    <property type="entry name" value="TAG_lipase"/>
</dbReference>
<dbReference type="InterPro" id="IPR013818">
    <property type="entry name" value="Lipase"/>
</dbReference>
<comment type="caution">
    <text evidence="6">The sequence shown here is derived from an EMBL/GenBank/DDBJ whole genome shotgun (WGS) entry which is preliminary data.</text>
</comment>
<feature type="domain" description="Lipase" evidence="5">
    <location>
        <begin position="45"/>
        <end position="326"/>
    </location>
</feature>
<dbReference type="AlphaFoldDB" id="A0ABD2MTE9"/>
<sequence>MHIRDSKARKGTDTPFPYLNKTWVYMVEDSGKTVKAYFTLPPNIKRQKDVRNDIDFTLFTRSQLEGVAIADPINLKNTSFDSKKPTKFITHGWLSSGTADTCVSIKDGYLELADVNVIIMNWKEIAGNYFYLKPMWTVPEIAAHYADFISDMIEEHEVNPKSIHLIGHSLGAQISGLVSRNMRGIKLGRVTGLDPAFPGFDNIVMHNDRISNESAEFVDVIHSCAGFLGVMDAVGHVDFYPNGGTMPQPGCSIGDLIASCSHGRSWQLFADSLWHPTKPFYAIKCSTWEDYRDKKCKNSETIMMGDFTPSTARGKFYLETGKDKPYSLGDAFH</sequence>
<evidence type="ECO:0000256" key="2">
    <source>
        <dbReference type="ARBA" id="ARBA00010701"/>
    </source>
</evidence>
<dbReference type="CDD" id="cd00707">
    <property type="entry name" value="Pancreat_lipase_like"/>
    <property type="match status" value="1"/>
</dbReference>
<organism evidence="6 7">
    <name type="scientific">Cryptolaemus montrouzieri</name>
    <dbReference type="NCBI Taxonomy" id="559131"/>
    <lineage>
        <taxon>Eukaryota</taxon>
        <taxon>Metazoa</taxon>
        <taxon>Ecdysozoa</taxon>
        <taxon>Arthropoda</taxon>
        <taxon>Hexapoda</taxon>
        <taxon>Insecta</taxon>
        <taxon>Pterygota</taxon>
        <taxon>Neoptera</taxon>
        <taxon>Endopterygota</taxon>
        <taxon>Coleoptera</taxon>
        <taxon>Polyphaga</taxon>
        <taxon>Cucujiformia</taxon>
        <taxon>Coccinelloidea</taxon>
        <taxon>Coccinellidae</taxon>
        <taxon>Scymninae</taxon>
        <taxon>Scymnini</taxon>
        <taxon>Cryptolaemus</taxon>
    </lineage>
</organism>
<accession>A0ABD2MTE9</accession>
<dbReference type="PANTHER" id="PTHR11610:SF173">
    <property type="entry name" value="LIPASE DOMAIN-CONTAINING PROTEIN-RELATED"/>
    <property type="match status" value="1"/>
</dbReference>
<dbReference type="InterPro" id="IPR029058">
    <property type="entry name" value="AB_hydrolase_fold"/>
</dbReference>
<evidence type="ECO:0000256" key="3">
    <source>
        <dbReference type="ARBA" id="ARBA00022525"/>
    </source>
</evidence>
<dbReference type="Gene3D" id="3.40.50.1820">
    <property type="entry name" value="alpha/beta hydrolase"/>
    <property type="match status" value="1"/>
</dbReference>
<name>A0ABD2MTE9_9CUCU</name>
<dbReference type="PRINTS" id="PR00821">
    <property type="entry name" value="TAGLIPASE"/>
</dbReference>
<keyword evidence="7" id="KW-1185">Reference proteome</keyword>
<evidence type="ECO:0000256" key="1">
    <source>
        <dbReference type="ARBA" id="ARBA00004613"/>
    </source>
</evidence>
<dbReference type="Proteomes" id="UP001516400">
    <property type="component" value="Unassembled WGS sequence"/>
</dbReference>
<evidence type="ECO:0000259" key="5">
    <source>
        <dbReference type="Pfam" id="PF00151"/>
    </source>
</evidence>
<proteinExistence type="inferred from homology"/>
<dbReference type="SUPFAM" id="SSF53474">
    <property type="entry name" value="alpha/beta-Hydrolases"/>
    <property type="match status" value="1"/>
</dbReference>
<protein>
    <recommendedName>
        <fullName evidence="5">Lipase domain-containing protein</fullName>
    </recommendedName>
</protein>
<evidence type="ECO:0000313" key="6">
    <source>
        <dbReference type="EMBL" id="KAL3269419.1"/>
    </source>
</evidence>